<feature type="non-terminal residue" evidence="1">
    <location>
        <position position="1"/>
    </location>
</feature>
<organism evidence="1 2">
    <name type="scientific">Trichonephila inaurata madagascariensis</name>
    <dbReference type="NCBI Taxonomy" id="2747483"/>
    <lineage>
        <taxon>Eukaryota</taxon>
        <taxon>Metazoa</taxon>
        <taxon>Ecdysozoa</taxon>
        <taxon>Arthropoda</taxon>
        <taxon>Chelicerata</taxon>
        <taxon>Arachnida</taxon>
        <taxon>Araneae</taxon>
        <taxon>Araneomorphae</taxon>
        <taxon>Entelegynae</taxon>
        <taxon>Araneoidea</taxon>
        <taxon>Nephilidae</taxon>
        <taxon>Trichonephila</taxon>
        <taxon>Trichonephila inaurata</taxon>
    </lineage>
</organism>
<comment type="caution">
    <text evidence="1">The sequence shown here is derived from an EMBL/GenBank/DDBJ whole genome shotgun (WGS) entry which is preliminary data.</text>
</comment>
<evidence type="ECO:0000313" key="2">
    <source>
        <dbReference type="Proteomes" id="UP000886998"/>
    </source>
</evidence>
<sequence>KTNCIGGIW</sequence>
<proteinExistence type="predicted"/>
<dbReference type="Proteomes" id="UP000886998">
    <property type="component" value="Unassembled WGS sequence"/>
</dbReference>
<protein>
    <submittedName>
        <fullName evidence="1">Uncharacterized protein</fullName>
    </submittedName>
</protein>
<reference evidence="1" key="1">
    <citation type="submission" date="2020-08" db="EMBL/GenBank/DDBJ databases">
        <title>Multicomponent nature underlies the extraordinary mechanical properties of spider dragline silk.</title>
        <authorList>
            <person name="Kono N."/>
            <person name="Nakamura H."/>
            <person name="Mori M."/>
            <person name="Yoshida Y."/>
            <person name="Ohtoshi R."/>
            <person name="Malay A.D."/>
            <person name="Moran D.A.P."/>
            <person name="Tomita M."/>
            <person name="Numata K."/>
            <person name="Arakawa K."/>
        </authorList>
    </citation>
    <scope>NUCLEOTIDE SEQUENCE</scope>
</reference>
<evidence type="ECO:0000313" key="1">
    <source>
        <dbReference type="EMBL" id="GFS64747.1"/>
    </source>
</evidence>
<name>A0A8X6JWZ2_9ARAC</name>
<gene>
    <name evidence="1" type="ORF">TNIN_249731</name>
</gene>
<keyword evidence="2" id="KW-1185">Reference proteome</keyword>
<dbReference type="EMBL" id="BMAV01028066">
    <property type="protein sequence ID" value="GFS64747.1"/>
    <property type="molecule type" value="Genomic_DNA"/>
</dbReference>
<accession>A0A8X6JWZ2</accession>